<dbReference type="eggNOG" id="ENOG502QU63">
    <property type="taxonomic scope" value="Eukaryota"/>
</dbReference>
<reference evidence="1 2" key="1">
    <citation type="journal article" date="2011" name="Proc. Natl. Acad. Sci. U.S.A.">
        <title>Evolutionary erosion of yeast sex chromosomes by mating-type switching accidents.</title>
        <authorList>
            <person name="Gordon J.L."/>
            <person name="Armisen D."/>
            <person name="Proux-Wera E."/>
            <person name="Oheigeartaigh S.S."/>
            <person name="Byrne K.P."/>
            <person name="Wolfe K.H."/>
        </authorList>
    </citation>
    <scope>NUCLEOTIDE SEQUENCE [LARGE SCALE GENOMIC DNA]</scope>
    <source>
        <strain evidence="2">ATCC 24235 / CBS 4417 / NBRC 1672 / NRRL Y-8282 / UCD 70-5</strain>
    </source>
</reference>
<organism evidence="1 2">
    <name type="scientific">Tetrapisispora phaffii (strain ATCC 24235 / CBS 4417 / NBRC 1672 / NRRL Y-8282 / UCD 70-5)</name>
    <name type="common">Yeast</name>
    <name type="synonym">Fabospora phaffii</name>
    <dbReference type="NCBI Taxonomy" id="1071381"/>
    <lineage>
        <taxon>Eukaryota</taxon>
        <taxon>Fungi</taxon>
        <taxon>Dikarya</taxon>
        <taxon>Ascomycota</taxon>
        <taxon>Saccharomycotina</taxon>
        <taxon>Saccharomycetes</taxon>
        <taxon>Saccharomycetales</taxon>
        <taxon>Saccharomycetaceae</taxon>
        <taxon>Tetrapisispora</taxon>
    </lineage>
</organism>
<evidence type="ECO:0000313" key="1">
    <source>
        <dbReference type="EMBL" id="CCE65175.1"/>
    </source>
</evidence>
<keyword evidence="2" id="KW-1185">Reference proteome</keyword>
<dbReference type="GO" id="GO:0030915">
    <property type="term" value="C:Smc5-Smc6 complex"/>
    <property type="evidence" value="ECO:0007669"/>
    <property type="project" value="EnsemblFungi"/>
</dbReference>
<dbReference type="HOGENOM" id="CLU_035923_0_0_1"/>
<dbReference type="GO" id="GO:0042030">
    <property type="term" value="F:ATPase inhibitor activity"/>
    <property type="evidence" value="ECO:0007669"/>
    <property type="project" value="EnsemblFungi"/>
</dbReference>
<proteinExistence type="predicted"/>
<dbReference type="Pfam" id="PF08691">
    <property type="entry name" value="Nse5"/>
    <property type="match status" value="1"/>
</dbReference>
<dbReference type="OMA" id="LLRCQLF"/>
<dbReference type="AlphaFoldDB" id="G8BZ47"/>
<dbReference type="Proteomes" id="UP000005666">
    <property type="component" value="Chromosome 11"/>
</dbReference>
<sequence length="566" mass="66490">MSRCLDTSCESVEYTNNGEDPELPHYLVRLSDDVLRNFEVLNSMYLLDDYDGLLMYMETQIDEKSFAVPPYDIVIVLLTLCTVSNHYKDEMVRANDLYNITRQQLSKRAIQLLRKFVQILRDFDLEKYNRYTLELLRCQFFLAIDSFNIRRAQYSFDRVRRIRTPNAIVYTELSAEEIDSANEKYIATIEDPYKAYHSSLKQKFSVFDNNLINLRLSEKGEFINMIIWTLSNSVQKEENLFISSHDIWLPLLGILMNIFDLRHCYYVDRQINENVDASLKVQLLGTSPLALFLKSLDSMQLSQRLSEYIFINLSYERDDSYNTYVHPVYYEENTFSKQYISRINYSENYKYIISMAMRRKLIGLCFKLLLNVPKGHKLVSPRLVPDDFMKSIVKKLCLFDNINQFKAFFYIVDLSHELFFIPLLAEMTIGELYHDMNPSKIKDQLQIVDYLDNFNKFLEYSIKLIDQGFFTMPIDNSSNNVSSDSDSNDENSDDKIKYVSPLQKIDICFSVVLRYAVHLNDDGLEKSNIALFEQFIRAVNSVDQRRKKDASCKISLYEKVAKILNV</sequence>
<name>G8BZ47_TETPH</name>
<dbReference type="STRING" id="1071381.G8BZ47"/>
<dbReference type="GO" id="GO:0006281">
    <property type="term" value="P:DNA repair"/>
    <property type="evidence" value="ECO:0007669"/>
    <property type="project" value="EnsemblFungi"/>
</dbReference>
<dbReference type="EMBL" id="HE612866">
    <property type="protein sequence ID" value="CCE65175.1"/>
    <property type="molecule type" value="Genomic_DNA"/>
</dbReference>
<dbReference type="GeneID" id="11533436"/>
<dbReference type="RefSeq" id="XP_003687609.1">
    <property type="nucleotide sequence ID" value="XM_003687561.1"/>
</dbReference>
<dbReference type="OrthoDB" id="4050598at2759"/>
<accession>G8BZ47</accession>
<gene>
    <name evidence="1" type="primary">TPHA0K00410</name>
    <name evidence="1" type="ordered locus">TPHA_0K00410</name>
</gene>
<dbReference type="KEGG" id="tpf:TPHA_0K00410"/>
<dbReference type="InterPro" id="IPR014803">
    <property type="entry name" value="DNA_repair_Nse5/Nse6"/>
</dbReference>
<dbReference type="GO" id="GO:0019789">
    <property type="term" value="F:SUMO transferase activity"/>
    <property type="evidence" value="ECO:0007669"/>
    <property type="project" value="EnsemblFungi"/>
</dbReference>
<protein>
    <submittedName>
        <fullName evidence="1">Uncharacterized protein</fullName>
    </submittedName>
</protein>
<evidence type="ECO:0000313" key="2">
    <source>
        <dbReference type="Proteomes" id="UP000005666"/>
    </source>
</evidence>